<comment type="caution">
    <text evidence="1">The sequence shown here is derived from an EMBL/GenBank/DDBJ whole genome shotgun (WGS) entry which is preliminary data.</text>
</comment>
<evidence type="ECO:0000313" key="1">
    <source>
        <dbReference type="EMBL" id="KAH7907548.1"/>
    </source>
</evidence>
<evidence type="ECO:0000313" key="2">
    <source>
        <dbReference type="Proteomes" id="UP000790377"/>
    </source>
</evidence>
<name>A0ACB8A3G6_9AGAM</name>
<sequence length="551" mass="62998">MLQTSHLWSMLSDSRTRRNSYNVRSGDDSEKMLKLLDEIFSYYHTNDEDDGECSHTKQRTLLALAVACRAFQDHAIAALWRRLVGFRRPILCFLRNAVKLSIPLVTKDKWDKLGWKLCQSLSREEWHRFEKYASHIRELTLEREDFRGISNFMAFLSVKYLPHGLQGHLLPKLRTLIWRGDQATEFPFIHLFAPPSMQSLTVVFHDEQADIVSSSLLSTLEYHLLSLTYLEFDESDTSLRTDEYLTTISRVIESRSCWGLETFHGDAMDVSALQHLSQLPNLKVLTIHIVRNSSGMALNKGFSNLKSLQIISWYIDPIFSLFRAVRMQLETIQLEFLDGPTFSQAMLQDLVSLITSQPCHRSLIELNILTAADPDRFNSTMDDTIIRQLFVFRHLGYLSIHAVCTFDLNDNNLIELAAAWPGLYGLVLNGYSRWHRIFTITFKGLASLLRGCPLLEILDLSIDATQLDFGSLTVPGEGALNHGVVYFNLGDSIIEDAAAVARILADIFGSLGQVGAWRKWEGHREDERLRYQPLWAEVNAILKSLPEEEND</sequence>
<gene>
    <name evidence="1" type="ORF">BJ138DRAFT_1182361</name>
</gene>
<organism evidence="1 2">
    <name type="scientific">Hygrophoropsis aurantiaca</name>
    <dbReference type="NCBI Taxonomy" id="72124"/>
    <lineage>
        <taxon>Eukaryota</taxon>
        <taxon>Fungi</taxon>
        <taxon>Dikarya</taxon>
        <taxon>Basidiomycota</taxon>
        <taxon>Agaricomycotina</taxon>
        <taxon>Agaricomycetes</taxon>
        <taxon>Agaricomycetidae</taxon>
        <taxon>Boletales</taxon>
        <taxon>Coniophorineae</taxon>
        <taxon>Hygrophoropsidaceae</taxon>
        <taxon>Hygrophoropsis</taxon>
    </lineage>
</organism>
<protein>
    <submittedName>
        <fullName evidence="1">Uncharacterized protein</fullName>
    </submittedName>
</protein>
<proteinExistence type="predicted"/>
<dbReference type="EMBL" id="MU267894">
    <property type="protein sequence ID" value="KAH7907548.1"/>
    <property type="molecule type" value="Genomic_DNA"/>
</dbReference>
<dbReference type="Proteomes" id="UP000790377">
    <property type="component" value="Unassembled WGS sequence"/>
</dbReference>
<accession>A0ACB8A3G6</accession>
<reference evidence="1" key="1">
    <citation type="journal article" date="2021" name="New Phytol.">
        <title>Evolutionary innovations through gain and loss of genes in the ectomycorrhizal Boletales.</title>
        <authorList>
            <person name="Wu G."/>
            <person name="Miyauchi S."/>
            <person name="Morin E."/>
            <person name="Kuo A."/>
            <person name="Drula E."/>
            <person name="Varga T."/>
            <person name="Kohler A."/>
            <person name="Feng B."/>
            <person name="Cao Y."/>
            <person name="Lipzen A."/>
            <person name="Daum C."/>
            <person name="Hundley H."/>
            <person name="Pangilinan J."/>
            <person name="Johnson J."/>
            <person name="Barry K."/>
            <person name="LaButti K."/>
            <person name="Ng V."/>
            <person name="Ahrendt S."/>
            <person name="Min B."/>
            <person name="Choi I.G."/>
            <person name="Park H."/>
            <person name="Plett J.M."/>
            <person name="Magnuson J."/>
            <person name="Spatafora J.W."/>
            <person name="Nagy L.G."/>
            <person name="Henrissat B."/>
            <person name="Grigoriev I.V."/>
            <person name="Yang Z.L."/>
            <person name="Xu J."/>
            <person name="Martin F.M."/>
        </authorList>
    </citation>
    <scope>NUCLEOTIDE SEQUENCE</scope>
    <source>
        <strain evidence="1">ATCC 28755</strain>
    </source>
</reference>
<keyword evidence="2" id="KW-1185">Reference proteome</keyword>